<accession>A0ABQ9D4P0</accession>
<sequence length="344" mass="39478">MEPYGMHPRILKEIADVITKLLLMIFDQSLESRELPADQNLVNVVLSFKKDKEDPRNYRPVSLTSVPDKVVEKVILVVKLSMRSLTISSMSSTQHKRFRQWVSNQLMNQAQSEWDNNRLVTCHKWVPQGSILGLVLFNIFISDLDAGLEGILSKFAEETKLGGVVDSLEGRKFLHRDFNKIEGWAITNHRKFNKRKCQILHLGWDNPGCMYRLGNESLESSATERDLGVLVNVKLNMNQQCPGSQEGNHVLGGIRQSITSRSKEGIVLLSASALEQLHLEYYVQFWVPQYRKVIKLLKRVQRRATKMVEGLEWKLCEEWMKALELFSLENRRLKGNLIAVTTSS</sequence>
<evidence type="ECO:0000313" key="2">
    <source>
        <dbReference type="Proteomes" id="UP001145742"/>
    </source>
</evidence>
<keyword evidence="2" id="KW-1185">Reference proteome</keyword>
<comment type="caution">
    <text evidence="1">The sequence shown here is derived from an EMBL/GenBank/DDBJ whole genome shotgun (WGS) entry which is preliminary data.</text>
</comment>
<dbReference type="EMBL" id="WHWB01034281">
    <property type="protein sequence ID" value="KAJ7411880.1"/>
    <property type="molecule type" value="Genomic_DNA"/>
</dbReference>
<reference evidence="1" key="1">
    <citation type="submission" date="2019-10" db="EMBL/GenBank/DDBJ databases">
        <authorList>
            <person name="Soares A.E.R."/>
            <person name="Aleixo A."/>
            <person name="Schneider P."/>
            <person name="Miyaki C.Y."/>
            <person name="Schneider M.P."/>
            <person name="Mello C."/>
            <person name="Vasconcelos A.T.R."/>
        </authorList>
    </citation>
    <scope>NUCLEOTIDE SEQUENCE</scope>
    <source>
        <tissue evidence="1">Muscle</tissue>
    </source>
</reference>
<proteinExistence type="predicted"/>
<organism evidence="1 2">
    <name type="scientific">Willisornis vidua</name>
    <name type="common">Xingu scale-backed antbird</name>
    <dbReference type="NCBI Taxonomy" id="1566151"/>
    <lineage>
        <taxon>Eukaryota</taxon>
        <taxon>Metazoa</taxon>
        <taxon>Chordata</taxon>
        <taxon>Craniata</taxon>
        <taxon>Vertebrata</taxon>
        <taxon>Euteleostomi</taxon>
        <taxon>Archelosauria</taxon>
        <taxon>Archosauria</taxon>
        <taxon>Dinosauria</taxon>
        <taxon>Saurischia</taxon>
        <taxon>Theropoda</taxon>
        <taxon>Coelurosauria</taxon>
        <taxon>Aves</taxon>
        <taxon>Neognathae</taxon>
        <taxon>Neoaves</taxon>
        <taxon>Telluraves</taxon>
        <taxon>Australaves</taxon>
        <taxon>Passeriformes</taxon>
        <taxon>Thamnophilidae</taxon>
        <taxon>Willisornis</taxon>
    </lineage>
</organism>
<dbReference type="Proteomes" id="UP001145742">
    <property type="component" value="Unassembled WGS sequence"/>
</dbReference>
<dbReference type="PANTHER" id="PTHR33332">
    <property type="entry name" value="REVERSE TRANSCRIPTASE DOMAIN-CONTAINING PROTEIN"/>
    <property type="match status" value="1"/>
</dbReference>
<gene>
    <name evidence="1" type="ORF">WISP_100124</name>
</gene>
<name>A0ABQ9D4P0_9PASS</name>
<protein>
    <submittedName>
        <fullName evidence="1">RNA-directed DNA polymerase from mobile element jockey-like protein</fullName>
    </submittedName>
</protein>
<evidence type="ECO:0000313" key="1">
    <source>
        <dbReference type="EMBL" id="KAJ7411880.1"/>
    </source>
</evidence>